<sequence>MIGIFNEQLIESVSLTQTCSLLVQLVERRTVNPYVAGSSPAKGATFKKTKSKDLVFFRL</sequence>
<protein>
    <submittedName>
        <fullName evidence="1">Uncharacterized protein</fullName>
    </submittedName>
</protein>
<name>A0A2N8Z7X2_9VIBR</name>
<dbReference type="Proteomes" id="UP000235828">
    <property type="component" value="Chromosome A"/>
</dbReference>
<reference evidence="1 2" key="1">
    <citation type="submission" date="2017-10" db="EMBL/GenBank/DDBJ databases">
        <authorList>
            <person name="Banno H."/>
            <person name="Chua N.-H."/>
        </authorList>
    </citation>
    <scope>NUCLEOTIDE SEQUENCE [LARGE SCALE GENOMIC DNA]</scope>
    <source>
        <strain evidence="1">Vibrio tapetis CECT4600</strain>
    </source>
</reference>
<accession>A0A2N8Z7X2</accession>
<dbReference type="KEGG" id="vta:A0022"/>
<dbReference type="AntiFam" id="ANF00010">
    <property type="entry name" value="tRNA translation"/>
</dbReference>
<keyword evidence="2" id="KW-1185">Reference proteome</keyword>
<dbReference type="EMBL" id="LT960611">
    <property type="protein sequence ID" value="SON48001.1"/>
    <property type="molecule type" value="Genomic_DNA"/>
</dbReference>
<evidence type="ECO:0000313" key="2">
    <source>
        <dbReference type="Proteomes" id="UP000235828"/>
    </source>
</evidence>
<evidence type="ECO:0000313" key="1">
    <source>
        <dbReference type="EMBL" id="SON48001.1"/>
    </source>
</evidence>
<gene>
    <name evidence="1" type="ORF">VTAP4600_A0022</name>
</gene>
<dbReference type="AlphaFoldDB" id="A0A2N8Z7X2"/>
<organism evidence="1 2">
    <name type="scientific">Vibrio tapetis subsp. tapetis</name>
    <dbReference type="NCBI Taxonomy" id="1671868"/>
    <lineage>
        <taxon>Bacteria</taxon>
        <taxon>Pseudomonadati</taxon>
        <taxon>Pseudomonadota</taxon>
        <taxon>Gammaproteobacteria</taxon>
        <taxon>Vibrionales</taxon>
        <taxon>Vibrionaceae</taxon>
        <taxon>Vibrio</taxon>
    </lineage>
</organism>
<proteinExistence type="predicted"/>